<dbReference type="OrthoDB" id="4222485at2759"/>
<dbReference type="InterPro" id="IPR036864">
    <property type="entry name" value="Zn2-C6_fun-type_DNA-bd_sf"/>
</dbReference>
<feature type="compositionally biased region" description="Polar residues" evidence="7">
    <location>
        <begin position="95"/>
        <end position="117"/>
    </location>
</feature>
<evidence type="ECO:0000256" key="8">
    <source>
        <dbReference type="SAM" id="Phobius"/>
    </source>
</evidence>
<dbReference type="SMART" id="SM00066">
    <property type="entry name" value="GAL4"/>
    <property type="match status" value="1"/>
</dbReference>
<accession>A0A364KPA8</accession>
<evidence type="ECO:0000256" key="4">
    <source>
        <dbReference type="ARBA" id="ARBA00023125"/>
    </source>
</evidence>
<dbReference type="PANTHER" id="PTHR47660">
    <property type="entry name" value="TRANSCRIPTION FACTOR WITH C2H2 AND ZN(2)-CYS(6) DNA BINDING DOMAIN (EUROFUNG)-RELATED-RELATED"/>
    <property type="match status" value="1"/>
</dbReference>
<dbReference type="PANTHER" id="PTHR47660:SF3">
    <property type="entry name" value="FINGER DOMAIN PROTEIN, PUTATIVE (AFU_ORTHOLOGUE AFUA_4G03310)-RELATED"/>
    <property type="match status" value="1"/>
</dbReference>
<dbReference type="CDD" id="cd00067">
    <property type="entry name" value="GAL4"/>
    <property type="match status" value="1"/>
</dbReference>
<proteinExistence type="predicted"/>
<keyword evidence="6" id="KW-0539">Nucleus</keyword>
<dbReference type="Proteomes" id="UP000249363">
    <property type="component" value="Unassembled WGS sequence"/>
</dbReference>
<evidence type="ECO:0000313" key="11">
    <source>
        <dbReference type="Proteomes" id="UP000249363"/>
    </source>
</evidence>
<evidence type="ECO:0000256" key="6">
    <source>
        <dbReference type="ARBA" id="ARBA00023242"/>
    </source>
</evidence>
<dbReference type="Pfam" id="PF00172">
    <property type="entry name" value="Zn_clus"/>
    <property type="match status" value="1"/>
</dbReference>
<keyword evidence="1" id="KW-0479">Metal-binding</keyword>
<evidence type="ECO:0000256" key="7">
    <source>
        <dbReference type="SAM" id="MobiDB-lite"/>
    </source>
</evidence>
<keyword evidence="5" id="KW-0804">Transcription</keyword>
<comment type="caution">
    <text evidence="10">The sequence shown here is derived from an EMBL/GenBank/DDBJ whole genome shotgun (WGS) entry which is preliminary data.</text>
</comment>
<evidence type="ECO:0000256" key="1">
    <source>
        <dbReference type="ARBA" id="ARBA00022723"/>
    </source>
</evidence>
<feature type="region of interest" description="Disordered" evidence="7">
    <location>
        <begin position="86"/>
        <end position="120"/>
    </location>
</feature>
<dbReference type="GeneID" id="63790594"/>
<feature type="transmembrane region" description="Helical" evidence="8">
    <location>
        <begin position="245"/>
        <end position="265"/>
    </location>
</feature>
<feature type="domain" description="Zn(2)-C6 fungal-type" evidence="9">
    <location>
        <begin position="13"/>
        <end position="43"/>
    </location>
</feature>
<dbReference type="InterPro" id="IPR001138">
    <property type="entry name" value="Zn2Cys6_DnaBD"/>
</dbReference>
<dbReference type="GO" id="GO:0003677">
    <property type="term" value="F:DNA binding"/>
    <property type="evidence" value="ECO:0007669"/>
    <property type="project" value="UniProtKB-KW"/>
</dbReference>
<organism evidence="10 11">
    <name type="scientific">Talaromyces amestolkiae</name>
    <dbReference type="NCBI Taxonomy" id="1196081"/>
    <lineage>
        <taxon>Eukaryota</taxon>
        <taxon>Fungi</taxon>
        <taxon>Dikarya</taxon>
        <taxon>Ascomycota</taxon>
        <taxon>Pezizomycotina</taxon>
        <taxon>Eurotiomycetes</taxon>
        <taxon>Eurotiomycetidae</taxon>
        <taxon>Eurotiales</taxon>
        <taxon>Trichocomaceae</taxon>
        <taxon>Talaromyces</taxon>
        <taxon>Talaromyces sect. Talaromyces</taxon>
    </lineage>
</organism>
<gene>
    <name evidence="10" type="ORF">BHQ10_001377</name>
</gene>
<sequence length="426" mass="47685">MEGKRYATSRRKACQHCSSAKAKCDLRDGGCTRCARRNLFCVYPKGLGAKGSAYNLDGPTDLENSQILASTDRDFESGTQNSMIGSARSMGDVNGSPTNTSLTAFSEGHTPTNSKSNIPRHVEEPDFTILELICPINVEDISNRWLNSYVPFPGQKQKDYPASVTAFMYRILKSYAAITAHGRGLPPFVHPLQVTPKSTKLPLSTCLSLVRVCDQPRPGSEDFAADILRREMGTIYDQRRKYDDMTLLAAFQAYMIYCMALFFTLNQTTDPFLRQAMMNLQELACATSSQGLVCTAERQHTRPRWEAWVVAEAKRRTLYVMYLFDSLLFAQDGLPTFLGTELYGLPAPSAGVLWKAGSRQEWEREYNVHLADWIVAGLHINELWPMPAEMDEAGVVEQRARVDMWLEGVDEFGTMMYAVTNCTHGG</sequence>
<keyword evidence="8" id="KW-1133">Transmembrane helix</keyword>
<keyword evidence="8" id="KW-0472">Membrane</keyword>
<evidence type="ECO:0000256" key="3">
    <source>
        <dbReference type="ARBA" id="ARBA00023015"/>
    </source>
</evidence>
<evidence type="ECO:0000313" key="10">
    <source>
        <dbReference type="EMBL" id="RAO65365.1"/>
    </source>
</evidence>
<evidence type="ECO:0000256" key="2">
    <source>
        <dbReference type="ARBA" id="ARBA00022833"/>
    </source>
</evidence>
<reference evidence="10 11" key="1">
    <citation type="journal article" date="2017" name="Biotechnol. Biofuels">
        <title>Differential beta-glucosidase expression as a function of carbon source availability in Talaromyces amestolkiae: a genomic and proteomic approach.</title>
        <authorList>
            <person name="de Eugenio L.I."/>
            <person name="Mendez-Liter J.A."/>
            <person name="Nieto-Dominguez M."/>
            <person name="Alonso L."/>
            <person name="Gil-Munoz J."/>
            <person name="Barriuso J."/>
            <person name="Prieto A."/>
            <person name="Martinez M.J."/>
        </authorList>
    </citation>
    <scope>NUCLEOTIDE SEQUENCE [LARGE SCALE GENOMIC DNA]</scope>
    <source>
        <strain evidence="10 11">CIB</strain>
    </source>
</reference>
<evidence type="ECO:0000259" key="9">
    <source>
        <dbReference type="PROSITE" id="PS50048"/>
    </source>
</evidence>
<keyword evidence="8" id="KW-0812">Transmembrane</keyword>
<dbReference type="GO" id="GO:0000981">
    <property type="term" value="F:DNA-binding transcription factor activity, RNA polymerase II-specific"/>
    <property type="evidence" value="ECO:0007669"/>
    <property type="project" value="InterPro"/>
</dbReference>
<dbReference type="RefSeq" id="XP_040729882.1">
    <property type="nucleotide sequence ID" value="XM_040873406.1"/>
</dbReference>
<dbReference type="SUPFAM" id="SSF57701">
    <property type="entry name" value="Zn2/Cys6 DNA-binding domain"/>
    <property type="match status" value="1"/>
</dbReference>
<keyword evidence="4" id="KW-0238">DNA-binding</keyword>
<evidence type="ECO:0000256" key="5">
    <source>
        <dbReference type="ARBA" id="ARBA00023163"/>
    </source>
</evidence>
<dbReference type="Gene3D" id="4.10.240.10">
    <property type="entry name" value="Zn(2)-C6 fungal-type DNA-binding domain"/>
    <property type="match status" value="1"/>
</dbReference>
<dbReference type="PROSITE" id="PS00463">
    <property type="entry name" value="ZN2_CY6_FUNGAL_1"/>
    <property type="match status" value="1"/>
</dbReference>
<dbReference type="EMBL" id="MIKG01000002">
    <property type="protein sequence ID" value="RAO65365.1"/>
    <property type="molecule type" value="Genomic_DNA"/>
</dbReference>
<protein>
    <recommendedName>
        <fullName evidence="9">Zn(2)-C6 fungal-type domain-containing protein</fullName>
    </recommendedName>
</protein>
<keyword evidence="3" id="KW-0805">Transcription regulation</keyword>
<keyword evidence="2" id="KW-0862">Zinc</keyword>
<dbReference type="STRING" id="1196081.A0A364KPA8"/>
<dbReference type="PROSITE" id="PS50048">
    <property type="entry name" value="ZN2_CY6_FUNGAL_2"/>
    <property type="match status" value="1"/>
</dbReference>
<dbReference type="AlphaFoldDB" id="A0A364KPA8"/>
<keyword evidence="11" id="KW-1185">Reference proteome</keyword>
<dbReference type="GO" id="GO:0008270">
    <property type="term" value="F:zinc ion binding"/>
    <property type="evidence" value="ECO:0007669"/>
    <property type="project" value="InterPro"/>
</dbReference>
<name>A0A364KPA8_TALAM</name>